<dbReference type="RefSeq" id="WP_014587894.1">
    <property type="nucleotide sequence ID" value="NC_017527.1"/>
</dbReference>
<keyword evidence="3" id="KW-1185">Reference proteome</keyword>
<dbReference type="Pfam" id="PF13649">
    <property type="entry name" value="Methyltransf_25"/>
    <property type="match status" value="1"/>
</dbReference>
<dbReference type="OrthoDB" id="147504at2157"/>
<feature type="domain" description="Methyltransferase" evidence="1">
    <location>
        <begin position="147"/>
        <end position="242"/>
    </location>
</feature>
<dbReference type="SUPFAM" id="SSF53335">
    <property type="entry name" value="S-adenosyl-L-methionine-dependent methyltransferases"/>
    <property type="match status" value="1"/>
</dbReference>
<reference evidence="2 3" key="1">
    <citation type="journal article" date="2012" name="PLoS ONE">
        <title>The genome characteristics and predicted function of methyl-group oxidation pathway in the obligate aceticlastic methanogens, Methanosaeta spp.</title>
        <authorList>
            <person name="Zhu J."/>
            <person name="Zheng H."/>
            <person name="Ai G."/>
            <person name="Zhang G."/>
            <person name="Liu D."/>
            <person name="Liu X."/>
            <person name="Dong X."/>
        </authorList>
    </citation>
    <scope>NUCLEOTIDE SEQUENCE [LARGE SCALE GENOMIC DNA]</scope>
    <source>
        <strain evidence="2 3">6Ac</strain>
    </source>
</reference>
<dbReference type="EMBL" id="CP003117">
    <property type="protein sequence ID" value="AET65718.1"/>
    <property type="molecule type" value="Genomic_DNA"/>
</dbReference>
<dbReference type="GO" id="GO:0008168">
    <property type="term" value="F:methyltransferase activity"/>
    <property type="evidence" value="ECO:0007669"/>
    <property type="project" value="UniProtKB-KW"/>
</dbReference>
<dbReference type="PANTHER" id="PTHR43591">
    <property type="entry name" value="METHYLTRANSFERASE"/>
    <property type="match status" value="1"/>
</dbReference>
<name>G7WRH7_METH6</name>
<evidence type="ECO:0000259" key="1">
    <source>
        <dbReference type="Pfam" id="PF13649"/>
    </source>
</evidence>
<dbReference type="AlphaFoldDB" id="G7WRH7"/>
<sequence>MFGEIGTVRNFVEAGDLQHLALFKDSISEIQLKEGEDPSAYFSPEFSHYIVAHDPLDGLLKEYGEEWSRRFSGRLGVSIVERIGAGEGAIYVRGLMAQNGSKVYLVLPYTSIDAAASMGATFTDPRPISARRRVWPEVLPELKGERILDVGCGFGRLTLDVASQSPASEVFGIDLFDPLTAQARMNAEALGIKNAEFRTASVYDLPFEGGSFETVYSFFMLHHLEDIPKGLFEIRRVLARGGRYLAVEPLGHHHGPNHSGADWLRIFEDAGLPAGAEEKEGAVILRARKGDQKIER</sequence>
<accession>G7WRH7</accession>
<organism evidence="2 3">
    <name type="scientific">Methanothrix harundinacea (strain 6Ac)</name>
    <name type="common">Methanosaeta harundinacea</name>
    <dbReference type="NCBI Taxonomy" id="1110509"/>
    <lineage>
        <taxon>Archaea</taxon>
        <taxon>Methanobacteriati</taxon>
        <taxon>Methanobacteriota</taxon>
        <taxon>Stenosarchaea group</taxon>
        <taxon>Methanomicrobia</taxon>
        <taxon>Methanotrichales</taxon>
        <taxon>Methanotrichaceae</taxon>
        <taxon>Methanothrix</taxon>
    </lineage>
</organism>
<dbReference type="HOGENOM" id="CLU_975253_0_0_2"/>
<proteinExistence type="predicted"/>
<protein>
    <submittedName>
        <fullName evidence="2">UbiE/COQ5 methyltransferase</fullName>
    </submittedName>
</protein>
<keyword evidence="2" id="KW-0808">Transferase</keyword>
<dbReference type="GeneID" id="12511547"/>
<dbReference type="Proteomes" id="UP000005877">
    <property type="component" value="Chromosome"/>
</dbReference>
<gene>
    <name evidence="2" type="ordered locus">Mhar_2368</name>
</gene>
<dbReference type="KEGG" id="mhi:Mhar_2368"/>
<dbReference type="Gene3D" id="3.40.50.150">
    <property type="entry name" value="Vaccinia Virus protein VP39"/>
    <property type="match status" value="1"/>
</dbReference>
<evidence type="ECO:0000313" key="2">
    <source>
        <dbReference type="EMBL" id="AET65718.1"/>
    </source>
</evidence>
<dbReference type="CDD" id="cd02440">
    <property type="entry name" value="AdoMet_MTases"/>
    <property type="match status" value="1"/>
</dbReference>
<dbReference type="STRING" id="1110509.Mhar_2368"/>
<dbReference type="InterPro" id="IPR029063">
    <property type="entry name" value="SAM-dependent_MTases_sf"/>
</dbReference>
<dbReference type="PATRIC" id="fig|1110509.7.peg.2621"/>
<dbReference type="InterPro" id="IPR041698">
    <property type="entry name" value="Methyltransf_25"/>
</dbReference>
<dbReference type="GO" id="GO:0032259">
    <property type="term" value="P:methylation"/>
    <property type="evidence" value="ECO:0007669"/>
    <property type="project" value="UniProtKB-KW"/>
</dbReference>
<evidence type="ECO:0000313" key="3">
    <source>
        <dbReference type="Proteomes" id="UP000005877"/>
    </source>
</evidence>
<keyword evidence="2" id="KW-0489">Methyltransferase</keyword>